<dbReference type="AlphaFoldDB" id="A0A9P5QB74"/>
<sequence>MAYSIFNDLCLTKRNLILDSAMVTDMRARNNGSCNGLQNTPTIALDEIIPQFISEGVKVDVEVVLLVVMRKPMLGCFLLCEINDLHHETVCFCQRSEVSQEDFILFTRALAVGVLEHEQDERRRLGTITVRTPRSPIHEHISQLRNNWRYSRKRGGRCCVMGVKAQVVCEIADMILRANGQGVKTSVESVNVSGKQEVLGERG</sequence>
<reference evidence="1" key="1">
    <citation type="submission" date="2020-11" db="EMBL/GenBank/DDBJ databases">
        <authorList>
            <consortium name="DOE Joint Genome Institute"/>
            <person name="Ahrendt S."/>
            <person name="Riley R."/>
            <person name="Andreopoulos W."/>
            <person name="Labutti K."/>
            <person name="Pangilinan J."/>
            <person name="Ruiz-Duenas F.J."/>
            <person name="Barrasa J.M."/>
            <person name="Sanchez-Garcia M."/>
            <person name="Camarero S."/>
            <person name="Miyauchi S."/>
            <person name="Serrano A."/>
            <person name="Linde D."/>
            <person name="Babiker R."/>
            <person name="Drula E."/>
            <person name="Ayuso-Fernandez I."/>
            <person name="Pacheco R."/>
            <person name="Padilla G."/>
            <person name="Ferreira P."/>
            <person name="Barriuso J."/>
            <person name="Kellner H."/>
            <person name="Castanera R."/>
            <person name="Alfaro M."/>
            <person name="Ramirez L."/>
            <person name="Pisabarro A.G."/>
            <person name="Kuo A."/>
            <person name="Tritt A."/>
            <person name="Lipzen A."/>
            <person name="He G."/>
            <person name="Yan M."/>
            <person name="Ng V."/>
            <person name="Cullen D."/>
            <person name="Martin F."/>
            <person name="Rosso M.-N."/>
            <person name="Henrissat B."/>
            <person name="Hibbett D."/>
            <person name="Martinez A.T."/>
            <person name="Grigoriev I.V."/>
        </authorList>
    </citation>
    <scope>NUCLEOTIDE SEQUENCE</scope>
    <source>
        <strain evidence="1">AH 40177</strain>
    </source>
</reference>
<evidence type="ECO:0000313" key="1">
    <source>
        <dbReference type="EMBL" id="KAF9077230.1"/>
    </source>
</evidence>
<dbReference type="EMBL" id="JADNRY010000004">
    <property type="protein sequence ID" value="KAF9077230.1"/>
    <property type="molecule type" value="Genomic_DNA"/>
</dbReference>
<protein>
    <submittedName>
        <fullName evidence="1">Uncharacterized protein</fullName>
    </submittedName>
</protein>
<proteinExistence type="predicted"/>
<dbReference type="Proteomes" id="UP000772434">
    <property type="component" value="Unassembled WGS sequence"/>
</dbReference>
<organism evidence="1 2">
    <name type="scientific">Rhodocollybia butyracea</name>
    <dbReference type="NCBI Taxonomy" id="206335"/>
    <lineage>
        <taxon>Eukaryota</taxon>
        <taxon>Fungi</taxon>
        <taxon>Dikarya</taxon>
        <taxon>Basidiomycota</taxon>
        <taxon>Agaricomycotina</taxon>
        <taxon>Agaricomycetes</taxon>
        <taxon>Agaricomycetidae</taxon>
        <taxon>Agaricales</taxon>
        <taxon>Marasmiineae</taxon>
        <taxon>Omphalotaceae</taxon>
        <taxon>Rhodocollybia</taxon>
    </lineage>
</organism>
<evidence type="ECO:0000313" key="2">
    <source>
        <dbReference type="Proteomes" id="UP000772434"/>
    </source>
</evidence>
<keyword evidence="2" id="KW-1185">Reference proteome</keyword>
<accession>A0A9P5QB74</accession>
<comment type="caution">
    <text evidence="1">The sequence shown here is derived from an EMBL/GenBank/DDBJ whole genome shotgun (WGS) entry which is preliminary data.</text>
</comment>
<gene>
    <name evidence="1" type="ORF">BDP27DRAFT_1312053</name>
</gene>
<name>A0A9P5QB74_9AGAR</name>